<dbReference type="Gene3D" id="3.10.120.10">
    <property type="entry name" value="Cytochrome b5-like heme/steroid binding domain"/>
    <property type="match status" value="1"/>
</dbReference>
<comment type="caution">
    <text evidence="9">The sequence shown here is derived from an EMBL/GenBank/DDBJ whole genome shotgun (WGS) entry which is preliminary data.</text>
</comment>
<evidence type="ECO:0000259" key="8">
    <source>
        <dbReference type="SMART" id="SM01117"/>
    </source>
</evidence>
<dbReference type="FunFam" id="3.10.120.10:FF:000003">
    <property type="entry name" value="membrane-associated progesterone receptor component 1"/>
    <property type="match status" value="1"/>
</dbReference>
<reference evidence="9" key="1">
    <citation type="submission" date="2022-07" db="EMBL/GenBank/DDBJ databases">
        <title>Phylogenomic reconstructions and comparative analyses of Kickxellomycotina fungi.</title>
        <authorList>
            <person name="Reynolds N.K."/>
            <person name="Stajich J.E."/>
            <person name="Barry K."/>
            <person name="Grigoriev I.V."/>
            <person name="Crous P."/>
            <person name="Smith M.E."/>
        </authorList>
    </citation>
    <scope>NUCLEOTIDE SEQUENCE</scope>
    <source>
        <strain evidence="9">NBRC 100468</strain>
    </source>
</reference>
<protein>
    <submittedName>
        <fullName evidence="9">Dihydrodipicolinate synthase</fullName>
    </submittedName>
</protein>
<dbReference type="PANTHER" id="PTHR10281">
    <property type="entry name" value="MEMBRANE-ASSOCIATED PROGESTERONE RECEPTOR COMPONENT-RELATED"/>
    <property type="match status" value="1"/>
</dbReference>
<name>A0A9W7ZXY3_9FUNG</name>
<dbReference type="SMART" id="SM01117">
    <property type="entry name" value="Cyt-b5"/>
    <property type="match status" value="1"/>
</dbReference>
<evidence type="ECO:0000256" key="7">
    <source>
        <dbReference type="SAM" id="MobiDB-lite"/>
    </source>
</evidence>
<dbReference type="GO" id="GO:0020037">
    <property type="term" value="F:heme binding"/>
    <property type="evidence" value="ECO:0007669"/>
    <property type="project" value="UniProtKB-ARBA"/>
</dbReference>
<gene>
    <name evidence="9" type="primary">DAP1</name>
    <name evidence="9" type="ORF">H4219_004286</name>
</gene>
<evidence type="ECO:0000256" key="2">
    <source>
        <dbReference type="ARBA" id="ARBA00022617"/>
    </source>
</evidence>
<accession>A0A9W7ZXY3</accession>
<feature type="region of interest" description="Disordered" evidence="7">
    <location>
        <begin position="34"/>
        <end position="56"/>
    </location>
</feature>
<organism evidence="9 10">
    <name type="scientific">Mycoemilia scoparia</name>
    <dbReference type="NCBI Taxonomy" id="417184"/>
    <lineage>
        <taxon>Eukaryota</taxon>
        <taxon>Fungi</taxon>
        <taxon>Fungi incertae sedis</taxon>
        <taxon>Zoopagomycota</taxon>
        <taxon>Kickxellomycotina</taxon>
        <taxon>Kickxellomycetes</taxon>
        <taxon>Kickxellales</taxon>
        <taxon>Kickxellaceae</taxon>
        <taxon>Mycoemilia</taxon>
    </lineage>
</organism>
<dbReference type="InterPro" id="IPR036400">
    <property type="entry name" value="Cyt_B5-like_heme/steroid_sf"/>
</dbReference>
<evidence type="ECO:0000256" key="4">
    <source>
        <dbReference type="ARBA" id="ARBA00022824"/>
    </source>
</evidence>
<evidence type="ECO:0000256" key="5">
    <source>
        <dbReference type="ARBA" id="ARBA00023004"/>
    </source>
</evidence>
<proteinExistence type="inferred from homology"/>
<dbReference type="InterPro" id="IPR050577">
    <property type="entry name" value="MAPR/NEUFC/NENF-like"/>
</dbReference>
<dbReference type="GO" id="GO:0016020">
    <property type="term" value="C:membrane"/>
    <property type="evidence" value="ECO:0007669"/>
    <property type="project" value="TreeGrafter"/>
</dbReference>
<feature type="compositionally biased region" description="Low complexity" evidence="7">
    <location>
        <begin position="192"/>
        <end position="202"/>
    </location>
</feature>
<keyword evidence="10" id="KW-1185">Reference proteome</keyword>
<dbReference type="Pfam" id="PF00173">
    <property type="entry name" value="Cyt-b5"/>
    <property type="match status" value="1"/>
</dbReference>
<feature type="region of interest" description="Disordered" evidence="7">
    <location>
        <begin position="192"/>
        <end position="244"/>
    </location>
</feature>
<comment type="subcellular location">
    <subcellularLocation>
        <location evidence="1">Endoplasmic reticulum</location>
    </subcellularLocation>
</comment>
<dbReference type="SUPFAM" id="SSF55856">
    <property type="entry name" value="Cytochrome b5-like heme/steroid binding domain"/>
    <property type="match status" value="1"/>
</dbReference>
<feature type="domain" description="Cytochrome b5 heme-binding" evidence="8">
    <location>
        <begin position="68"/>
        <end position="182"/>
    </location>
</feature>
<dbReference type="AlphaFoldDB" id="A0A9W7ZXY3"/>
<dbReference type="OrthoDB" id="899at2759"/>
<dbReference type="InterPro" id="IPR001199">
    <property type="entry name" value="Cyt_B5-like_heme/steroid-bd"/>
</dbReference>
<feature type="compositionally biased region" description="Basic and acidic residues" evidence="7">
    <location>
        <begin position="233"/>
        <end position="244"/>
    </location>
</feature>
<feature type="compositionally biased region" description="Basic and acidic residues" evidence="7">
    <location>
        <begin position="215"/>
        <end position="225"/>
    </location>
</feature>
<dbReference type="GO" id="GO:0005783">
    <property type="term" value="C:endoplasmic reticulum"/>
    <property type="evidence" value="ECO:0007669"/>
    <property type="project" value="UniProtKB-SubCell"/>
</dbReference>
<evidence type="ECO:0000256" key="6">
    <source>
        <dbReference type="ARBA" id="ARBA00038357"/>
    </source>
</evidence>
<evidence type="ECO:0000313" key="9">
    <source>
        <dbReference type="EMBL" id="KAJ1915504.1"/>
    </source>
</evidence>
<dbReference type="EMBL" id="JANBPU010000143">
    <property type="protein sequence ID" value="KAJ1915504.1"/>
    <property type="molecule type" value="Genomic_DNA"/>
</dbReference>
<keyword evidence="4" id="KW-0256">Endoplasmic reticulum</keyword>
<dbReference type="PANTHER" id="PTHR10281:SF72">
    <property type="entry name" value="NEUDESIN"/>
    <property type="match status" value="1"/>
</dbReference>
<dbReference type="GO" id="GO:0046872">
    <property type="term" value="F:metal ion binding"/>
    <property type="evidence" value="ECO:0007669"/>
    <property type="project" value="UniProtKB-KW"/>
</dbReference>
<evidence type="ECO:0000313" key="10">
    <source>
        <dbReference type="Proteomes" id="UP001150538"/>
    </source>
</evidence>
<evidence type="ECO:0000256" key="1">
    <source>
        <dbReference type="ARBA" id="ARBA00004240"/>
    </source>
</evidence>
<evidence type="ECO:0000256" key="3">
    <source>
        <dbReference type="ARBA" id="ARBA00022723"/>
    </source>
</evidence>
<comment type="similarity">
    <text evidence="6">Belongs to the cytochrome b5 family. MAPR subfamily.</text>
</comment>
<sequence>MSGYIYGTIEHIISSPIKVALLTAVTYFSYKILSSPPSSSGSNNKTEPDSQDADIKLEESDTVILRDFTPKELIKFNGKNDPETENPTPIYIAVSGTVYDVTSGAKFYGPGKYLWYSYGPYGIFSGRDASRGLAKGELDKSLLTDINAPIDKLDDLSVSEIDTLESWMTFFEGKYPVVGKLIDESAVVAGTSSDAAAATSTTTEKKNDGDDDAKEESQSDIKDVEDNGEENVQENKGKAQAKDE</sequence>
<keyword evidence="3" id="KW-0479">Metal-binding</keyword>
<keyword evidence="2" id="KW-0349">Heme</keyword>
<keyword evidence="5" id="KW-0408">Iron</keyword>
<dbReference type="Proteomes" id="UP001150538">
    <property type="component" value="Unassembled WGS sequence"/>
</dbReference>